<gene>
    <name evidence="8" type="ORF">LCGC14_0490050</name>
</gene>
<comment type="similarity">
    <text evidence="1">Belongs to the membrane fusion protein (MFP) (TC 8.A.1) family.</text>
</comment>
<dbReference type="Pfam" id="PF25917">
    <property type="entry name" value="BSH_RND"/>
    <property type="match status" value="1"/>
</dbReference>
<evidence type="ECO:0000313" key="8">
    <source>
        <dbReference type="EMBL" id="KKN64579.1"/>
    </source>
</evidence>
<dbReference type="GO" id="GO:1990195">
    <property type="term" value="C:macrolide transmembrane transporter complex"/>
    <property type="evidence" value="ECO:0007669"/>
    <property type="project" value="InterPro"/>
</dbReference>
<dbReference type="GO" id="GO:1990281">
    <property type="term" value="C:efflux pump complex"/>
    <property type="evidence" value="ECO:0007669"/>
    <property type="project" value="TreeGrafter"/>
</dbReference>
<name>A0A0F9SC07_9ZZZZ</name>
<feature type="transmembrane region" description="Helical" evidence="4">
    <location>
        <begin position="14"/>
        <end position="32"/>
    </location>
</feature>
<dbReference type="SUPFAM" id="SSF111369">
    <property type="entry name" value="HlyD-like secretion proteins"/>
    <property type="match status" value="1"/>
</dbReference>
<protein>
    <submittedName>
        <fullName evidence="8">Uncharacterized protein</fullName>
    </submittedName>
</protein>
<feature type="domain" description="Multidrug resistance protein MdtA-like alpha-helical hairpin" evidence="5">
    <location>
        <begin position="115"/>
        <end position="187"/>
    </location>
</feature>
<evidence type="ECO:0000259" key="6">
    <source>
        <dbReference type="Pfam" id="PF25917"/>
    </source>
</evidence>
<dbReference type="NCBIfam" id="TIGR01730">
    <property type="entry name" value="RND_mfp"/>
    <property type="match status" value="1"/>
</dbReference>
<evidence type="ECO:0000259" key="7">
    <source>
        <dbReference type="Pfam" id="PF25990"/>
    </source>
</evidence>
<evidence type="ECO:0000256" key="2">
    <source>
        <dbReference type="ARBA" id="ARBA00023054"/>
    </source>
</evidence>
<dbReference type="Gene3D" id="2.40.50.100">
    <property type="match status" value="1"/>
</dbReference>
<evidence type="ECO:0000256" key="4">
    <source>
        <dbReference type="SAM" id="Phobius"/>
    </source>
</evidence>
<organism evidence="8">
    <name type="scientific">marine sediment metagenome</name>
    <dbReference type="NCBI Taxonomy" id="412755"/>
    <lineage>
        <taxon>unclassified sequences</taxon>
        <taxon>metagenomes</taxon>
        <taxon>ecological metagenomes</taxon>
    </lineage>
</organism>
<sequence>MNKKRSFFKRKKKAIIIFTVIIFIGIIIIFNLRSQREKSIKVTVEKAEKHDLTSKISASGEVKPKKNVNISAHIPGRIVKIGVEEGQSVKAEDFLLKLDSTQYQANADRAQALIHSYRAEFIRAEAELKKDKSSYKRYQKLFEEKLISEEQLEAAEAQYDISKAQQQAIMYQIDQAQASLQSALDDLSKTAYSSPIDGIITSLRVEEGEIAMIGTMNNPGTILMTIADLSVMEVEVEVDETDVIGVEIGQQAEVRVDAFPDQDIKGKVTEIGSSALQKVTSSEESRDFKVIITLENPPENLKPGLSATADIITAEKTDILAIPISALVLREKEEKEGEKNDEQEEGVYVVEENRVKFFPVEKGIMGEMMIEITTGLEEGQDIVVGPYSALRQLKDDMLIKPEEKKKEE</sequence>
<dbReference type="InterPro" id="IPR058625">
    <property type="entry name" value="MdtA-like_BSH"/>
</dbReference>
<dbReference type="PANTHER" id="PTHR30469:SF33">
    <property type="entry name" value="SLR1207 PROTEIN"/>
    <property type="match status" value="1"/>
</dbReference>
<dbReference type="EMBL" id="LAZR01000550">
    <property type="protein sequence ID" value="KKN64579.1"/>
    <property type="molecule type" value="Genomic_DNA"/>
</dbReference>
<dbReference type="GO" id="GO:0019898">
    <property type="term" value="C:extrinsic component of membrane"/>
    <property type="evidence" value="ECO:0007669"/>
    <property type="project" value="InterPro"/>
</dbReference>
<feature type="domain" description="YknX-like beta-barrel" evidence="7">
    <location>
        <begin position="232"/>
        <end position="311"/>
    </location>
</feature>
<evidence type="ECO:0000259" key="5">
    <source>
        <dbReference type="Pfam" id="PF25876"/>
    </source>
</evidence>
<dbReference type="Pfam" id="PF25990">
    <property type="entry name" value="Beta-barrel_YknX"/>
    <property type="match status" value="1"/>
</dbReference>
<comment type="caution">
    <text evidence="8">The sequence shown here is derived from an EMBL/GenBank/DDBJ whole genome shotgun (WGS) entry which is preliminary data.</text>
</comment>
<dbReference type="InterPro" id="IPR058624">
    <property type="entry name" value="MdtA-like_HH"/>
</dbReference>
<accession>A0A0F9SC07</accession>
<dbReference type="InterPro" id="IPR006143">
    <property type="entry name" value="RND_pump_MFP"/>
</dbReference>
<evidence type="ECO:0000256" key="3">
    <source>
        <dbReference type="SAM" id="Coils"/>
    </source>
</evidence>
<proteinExistence type="inferred from homology"/>
<keyword evidence="4" id="KW-0812">Transmembrane</keyword>
<dbReference type="GO" id="GO:0015562">
    <property type="term" value="F:efflux transmembrane transporter activity"/>
    <property type="evidence" value="ECO:0007669"/>
    <property type="project" value="TreeGrafter"/>
</dbReference>
<dbReference type="Gene3D" id="2.40.30.170">
    <property type="match status" value="1"/>
</dbReference>
<feature type="coiled-coil region" evidence="3">
    <location>
        <begin position="107"/>
        <end position="167"/>
    </location>
</feature>
<feature type="domain" description="Multidrug resistance protein MdtA-like barrel-sandwich hybrid" evidence="6">
    <location>
        <begin position="67"/>
        <end position="215"/>
    </location>
</feature>
<reference evidence="8" key="1">
    <citation type="journal article" date="2015" name="Nature">
        <title>Complex archaea that bridge the gap between prokaryotes and eukaryotes.</title>
        <authorList>
            <person name="Spang A."/>
            <person name="Saw J.H."/>
            <person name="Jorgensen S.L."/>
            <person name="Zaremba-Niedzwiedzka K."/>
            <person name="Martijn J."/>
            <person name="Lind A.E."/>
            <person name="van Eijk R."/>
            <person name="Schleper C."/>
            <person name="Guy L."/>
            <person name="Ettema T.J."/>
        </authorList>
    </citation>
    <scope>NUCLEOTIDE SEQUENCE</scope>
</reference>
<dbReference type="InterPro" id="IPR058636">
    <property type="entry name" value="Beta-barrel_YknX"/>
</dbReference>
<dbReference type="Gene3D" id="6.10.140.1990">
    <property type="match status" value="1"/>
</dbReference>
<dbReference type="GO" id="GO:1990961">
    <property type="term" value="P:xenobiotic detoxification by transmembrane export across the plasma membrane"/>
    <property type="evidence" value="ECO:0007669"/>
    <property type="project" value="InterPro"/>
</dbReference>
<keyword evidence="4" id="KW-1133">Transmembrane helix</keyword>
<keyword evidence="2 3" id="KW-0175">Coiled coil</keyword>
<dbReference type="GO" id="GO:0030313">
    <property type="term" value="C:cell envelope"/>
    <property type="evidence" value="ECO:0007669"/>
    <property type="project" value="UniProtKB-SubCell"/>
</dbReference>
<evidence type="ECO:0000256" key="1">
    <source>
        <dbReference type="ARBA" id="ARBA00009477"/>
    </source>
</evidence>
<dbReference type="Pfam" id="PF25876">
    <property type="entry name" value="HH_MFP_RND"/>
    <property type="match status" value="1"/>
</dbReference>
<dbReference type="PANTHER" id="PTHR30469">
    <property type="entry name" value="MULTIDRUG RESISTANCE PROTEIN MDTA"/>
    <property type="match status" value="1"/>
</dbReference>
<dbReference type="AlphaFoldDB" id="A0A0F9SC07"/>
<dbReference type="InterPro" id="IPR030190">
    <property type="entry name" value="MacA_alpha-hairpin_sf"/>
</dbReference>
<dbReference type="Gene3D" id="2.40.420.20">
    <property type="match status" value="1"/>
</dbReference>
<keyword evidence="4" id="KW-0472">Membrane</keyword>
<dbReference type="FunFam" id="2.40.30.170:FF:000010">
    <property type="entry name" value="Efflux RND transporter periplasmic adaptor subunit"/>
    <property type="match status" value="1"/>
</dbReference>